<evidence type="ECO:0000313" key="3">
    <source>
        <dbReference type="Proteomes" id="UP000218267"/>
    </source>
</evidence>
<dbReference type="AlphaFoldDB" id="A0A1Y1CEB1"/>
<name>A0A1Y1CEB1_9BACT</name>
<reference evidence="3" key="2">
    <citation type="journal article" date="2020" name="Antonie Van Leeuwenhoek">
        <title>Labilibaculum antarcticum sp. nov., a novel facultative anaerobic, psychrotorelant bacterium isolated from marine sediment of Antarctica.</title>
        <authorList>
            <person name="Watanabe M."/>
            <person name="Kojima H."/>
            <person name="Fukui M."/>
        </authorList>
    </citation>
    <scope>NUCLEOTIDE SEQUENCE [LARGE SCALE GENOMIC DNA]</scope>
    <source>
        <strain evidence="3">SPP2</strain>
    </source>
</reference>
<accession>A0A1Y1CEB1</accession>
<organism evidence="2 3">
    <name type="scientific">Labilibaculum antarcticum</name>
    <dbReference type="NCBI Taxonomy" id="1717717"/>
    <lineage>
        <taxon>Bacteria</taxon>
        <taxon>Pseudomonadati</taxon>
        <taxon>Bacteroidota</taxon>
        <taxon>Bacteroidia</taxon>
        <taxon>Marinilabiliales</taxon>
        <taxon>Marinifilaceae</taxon>
        <taxon>Labilibaculum</taxon>
    </lineage>
</organism>
<sequence>MFSKQDQSQFEAKAIDIKTIEEQLSNFKTGFPKMKLKKPATIDDGILQIGSDEQAIYQEVFTAHVKDLSLLKFVPASGAATRMFKPLYDFLNTYQDTEDEYLKLLCNKGPETMFNFFDRIEDFAFYGDLRNVVSENNMDLEKMIDKNQFKQILAMLLTRKGLNYANLPKGLLKFHRYKHFSRTAFEEHLVETLNYAKNFKGDAQIHLTVSADHKELFEDRLEKTKETFEEKYDGKLQVGYSVQKSSTDTIAVDINNEPFRNEDGTILFRPGGHGALIENLNELDADIVFIKNIDNIVPDRLKGPTYKFKKVLAGVLLEYQSFIFEYLKVLEQDNNISQDTLDEMLAFLEEKLCIKAPANLKIEDPEKLKQYLFTKLNRPIRVCGMVKNDGEPGGGPFWSRNLDGSVSLQIIEGSQIDKQDVRQKNILERSTHFNPVDLICGIRDVKGNKFDLPKFIDKQTGFISQKSHDGNDLKAMELPGLWNGAMSDWNTLFVEVPTVTFNPVKTVFDLLRIEHRNL</sequence>
<dbReference type="SUPFAM" id="SSF53448">
    <property type="entry name" value="Nucleotide-diphospho-sugar transferases"/>
    <property type="match status" value="1"/>
</dbReference>
<dbReference type="KEGG" id="mbas:ALGA_0269"/>
<dbReference type="InterPro" id="IPR025393">
    <property type="entry name" value="DUF4301"/>
</dbReference>
<dbReference type="InterPro" id="IPR029044">
    <property type="entry name" value="Nucleotide-diphossugar_trans"/>
</dbReference>
<dbReference type="Pfam" id="PF14134">
    <property type="entry name" value="DUF4301"/>
    <property type="match status" value="1"/>
</dbReference>
<proteinExistence type="predicted"/>
<feature type="domain" description="DUF4301" evidence="1">
    <location>
        <begin position="4"/>
        <end position="516"/>
    </location>
</feature>
<gene>
    <name evidence="2" type="ORF">ALGA_0269</name>
</gene>
<dbReference type="EMBL" id="AP018042">
    <property type="protein sequence ID" value="BAX78664.1"/>
    <property type="molecule type" value="Genomic_DNA"/>
</dbReference>
<evidence type="ECO:0000259" key="1">
    <source>
        <dbReference type="Pfam" id="PF14134"/>
    </source>
</evidence>
<keyword evidence="2" id="KW-0418">Kinase</keyword>
<dbReference type="GO" id="GO:0016301">
    <property type="term" value="F:kinase activity"/>
    <property type="evidence" value="ECO:0007669"/>
    <property type="project" value="UniProtKB-KW"/>
</dbReference>
<dbReference type="Proteomes" id="UP000218267">
    <property type="component" value="Chromosome"/>
</dbReference>
<keyword evidence="2" id="KW-0808">Transferase</keyword>
<dbReference type="OrthoDB" id="5572060at2"/>
<protein>
    <submittedName>
        <fullName evidence="2">NAD metabolism ATPase/kinase</fullName>
    </submittedName>
</protein>
<reference evidence="2 3" key="1">
    <citation type="journal article" date="2018" name="Mar. Genomics">
        <title>Complete genome sequence of Marinifilaceae bacterium strain SPP2, isolated from the Antarctic marine sediment.</title>
        <authorList>
            <person name="Watanabe M."/>
            <person name="Kojima H."/>
            <person name="Fukui M."/>
        </authorList>
    </citation>
    <scope>NUCLEOTIDE SEQUENCE [LARGE SCALE GENOMIC DNA]</scope>
    <source>
        <strain evidence="2 3">SPP2</strain>
    </source>
</reference>
<evidence type="ECO:0000313" key="2">
    <source>
        <dbReference type="EMBL" id="BAX78664.1"/>
    </source>
</evidence>
<keyword evidence="3" id="KW-1185">Reference proteome</keyword>
<dbReference type="RefSeq" id="WP_096427589.1">
    <property type="nucleotide sequence ID" value="NZ_AP018042.1"/>
</dbReference>